<dbReference type="EMBL" id="JACOPP010000020">
    <property type="protein sequence ID" value="MBC5734555.1"/>
    <property type="molecule type" value="Genomic_DNA"/>
</dbReference>
<evidence type="ECO:0000313" key="2">
    <source>
        <dbReference type="EMBL" id="MBC5734555.1"/>
    </source>
</evidence>
<dbReference type="Pfam" id="PF00557">
    <property type="entry name" value="Peptidase_M24"/>
    <property type="match status" value="1"/>
</dbReference>
<organism evidence="2 3">
    <name type="scientific">Lawsonibacter hominis</name>
    <dbReference type="NCBI Taxonomy" id="2763053"/>
    <lineage>
        <taxon>Bacteria</taxon>
        <taxon>Bacillati</taxon>
        <taxon>Bacillota</taxon>
        <taxon>Clostridia</taxon>
        <taxon>Eubacteriales</taxon>
        <taxon>Oscillospiraceae</taxon>
        <taxon>Lawsonibacter</taxon>
    </lineage>
</organism>
<sequence>MPEWNLAGPRYKYPVSSAELERRLSAVQAAMRDKGLDCCIAQTQSTIFDSITRYLTDSAANPYSTTLLIPAQGGLVLINHGVEMDPAPIPPTLRNVEKLIRKPYCQPFGCTDGMIGAVLSREIRSRGFRRIGVILRQLMSADTLEGVREGVPGCELVDFTAEFSRIKAVKSPEEWALIDRCLRAHEQLMAMVPALLRPGRMEYEVLADLEHASRYLCCDWLGNVAVGSAPGGGGVPFHQNPAANRRIERGDGVTVMIEVSGPGGIYGELARTFCLGEPAPALLELYETARDVQHAVAAAARPGVTGRELNEVFDDFVTARGIAKNGRFAGHGQGYDMMEAPVICPQEEMALEEGMFLAIHPELMRDGQFSICCDNFRVAAGGAERLTRTEQRIFALEF</sequence>
<feature type="domain" description="Peptidase M24" evidence="1">
    <location>
        <begin position="177"/>
        <end position="371"/>
    </location>
</feature>
<dbReference type="InterPro" id="IPR029149">
    <property type="entry name" value="Creatin/AminoP/Spt16_N"/>
</dbReference>
<evidence type="ECO:0000313" key="3">
    <source>
        <dbReference type="Proteomes" id="UP000661435"/>
    </source>
</evidence>
<dbReference type="PANTHER" id="PTHR46112:SF2">
    <property type="entry name" value="XAA-PRO AMINOPEPTIDASE P-RELATED"/>
    <property type="match status" value="1"/>
</dbReference>
<dbReference type="Gene3D" id="3.90.230.10">
    <property type="entry name" value="Creatinase/methionine aminopeptidase superfamily"/>
    <property type="match status" value="1"/>
</dbReference>
<dbReference type="PANTHER" id="PTHR46112">
    <property type="entry name" value="AMINOPEPTIDASE"/>
    <property type="match status" value="1"/>
</dbReference>
<keyword evidence="2" id="KW-0645">Protease</keyword>
<dbReference type="CDD" id="cd01066">
    <property type="entry name" value="APP_MetAP"/>
    <property type="match status" value="1"/>
</dbReference>
<dbReference type="AlphaFoldDB" id="A0A8J6MAK3"/>
<gene>
    <name evidence="2" type="ORF">H8S57_12600</name>
</gene>
<dbReference type="SUPFAM" id="SSF53092">
    <property type="entry name" value="Creatinase/prolidase N-terminal domain"/>
    <property type="match status" value="1"/>
</dbReference>
<dbReference type="Gene3D" id="3.40.350.10">
    <property type="entry name" value="Creatinase/prolidase N-terminal domain"/>
    <property type="match status" value="1"/>
</dbReference>
<keyword evidence="2" id="KW-0031">Aminopeptidase</keyword>
<keyword evidence="2" id="KW-0378">Hydrolase</keyword>
<protein>
    <submittedName>
        <fullName evidence="2">Aminopeptidase P family protein</fullName>
    </submittedName>
</protein>
<comment type="caution">
    <text evidence="2">The sequence shown here is derived from an EMBL/GenBank/DDBJ whole genome shotgun (WGS) entry which is preliminary data.</text>
</comment>
<reference evidence="2" key="1">
    <citation type="submission" date="2020-08" db="EMBL/GenBank/DDBJ databases">
        <title>Genome public.</title>
        <authorList>
            <person name="Liu C."/>
            <person name="Sun Q."/>
        </authorList>
    </citation>
    <scope>NUCLEOTIDE SEQUENCE</scope>
    <source>
        <strain evidence="2">NSJ-51</strain>
    </source>
</reference>
<dbReference type="Proteomes" id="UP000661435">
    <property type="component" value="Unassembled WGS sequence"/>
</dbReference>
<evidence type="ECO:0000259" key="1">
    <source>
        <dbReference type="Pfam" id="PF00557"/>
    </source>
</evidence>
<proteinExistence type="predicted"/>
<dbReference type="InterPro" id="IPR050659">
    <property type="entry name" value="Peptidase_M24B"/>
</dbReference>
<dbReference type="InterPro" id="IPR036005">
    <property type="entry name" value="Creatinase/aminopeptidase-like"/>
</dbReference>
<dbReference type="SUPFAM" id="SSF55920">
    <property type="entry name" value="Creatinase/aminopeptidase"/>
    <property type="match status" value="1"/>
</dbReference>
<dbReference type="GO" id="GO:0004177">
    <property type="term" value="F:aminopeptidase activity"/>
    <property type="evidence" value="ECO:0007669"/>
    <property type="project" value="UniProtKB-KW"/>
</dbReference>
<dbReference type="InterPro" id="IPR000994">
    <property type="entry name" value="Pept_M24"/>
</dbReference>
<dbReference type="RefSeq" id="WP_186908382.1">
    <property type="nucleotide sequence ID" value="NZ_JACOPP010000020.1"/>
</dbReference>
<name>A0A8J6MAK3_9FIRM</name>
<keyword evidence="3" id="KW-1185">Reference proteome</keyword>
<accession>A0A8J6MAK3</accession>